<organism evidence="2 3">
    <name type="scientific">Stenomitos frigidus AS-A4</name>
    <dbReference type="NCBI Taxonomy" id="2933935"/>
    <lineage>
        <taxon>Bacteria</taxon>
        <taxon>Bacillati</taxon>
        <taxon>Cyanobacteriota</taxon>
        <taxon>Cyanophyceae</taxon>
        <taxon>Leptolyngbyales</taxon>
        <taxon>Leptolyngbyaceae</taxon>
        <taxon>Stenomitos</taxon>
    </lineage>
</organism>
<dbReference type="EMBL" id="JAMPLM010000006">
    <property type="protein sequence ID" value="MEP1058604.1"/>
    <property type="molecule type" value="Genomic_DNA"/>
</dbReference>
<evidence type="ECO:0000313" key="3">
    <source>
        <dbReference type="Proteomes" id="UP001476950"/>
    </source>
</evidence>
<feature type="domain" description="Peptidoglycan binding-like" evidence="1">
    <location>
        <begin position="101"/>
        <end position="155"/>
    </location>
</feature>
<proteinExistence type="predicted"/>
<evidence type="ECO:0000259" key="1">
    <source>
        <dbReference type="Pfam" id="PF01471"/>
    </source>
</evidence>
<dbReference type="Pfam" id="PF01471">
    <property type="entry name" value="PG_binding_1"/>
    <property type="match status" value="2"/>
</dbReference>
<dbReference type="InterPro" id="IPR002477">
    <property type="entry name" value="Peptidoglycan-bd-like"/>
</dbReference>
<dbReference type="Proteomes" id="UP001476950">
    <property type="component" value="Unassembled WGS sequence"/>
</dbReference>
<dbReference type="InterPro" id="IPR036365">
    <property type="entry name" value="PGBD-like_sf"/>
</dbReference>
<dbReference type="Gene3D" id="1.10.101.10">
    <property type="entry name" value="PGBD-like superfamily/PGBD"/>
    <property type="match status" value="2"/>
</dbReference>
<sequence>MSPLSSSEPCLPVTNQSCQKPLLQRGASGIEVIEIQKLLINWSLYEGAVDGYFGECLEQAVRAFQKRVFLPSSGVVDARTWRSLYTGAPIEMPLLQRGSAGEAVVLLQKALQAVGQTAIVVDGSFEQQTDKAVRHFQRQQGLVVDGVVASCTWLALSKASPVAKNPQH</sequence>
<dbReference type="SUPFAM" id="SSF47090">
    <property type="entry name" value="PGBD-like"/>
    <property type="match status" value="2"/>
</dbReference>
<feature type="domain" description="Peptidoglycan binding-like" evidence="1">
    <location>
        <begin position="29"/>
        <end position="84"/>
    </location>
</feature>
<reference evidence="2 3" key="1">
    <citation type="submission" date="2022-04" db="EMBL/GenBank/DDBJ databases">
        <title>Positive selection, recombination, and allopatry shape intraspecific diversity of widespread and dominant cyanobacteria.</title>
        <authorList>
            <person name="Wei J."/>
            <person name="Shu W."/>
            <person name="Hu C."/>
        </authorList>
    </citation>
    <scope>NUCLEOTIDE SEQUENCE [LARGE SCALE GENOMIC DNA]</scope>
    <source>
        <strain evidence="2 3">AS-A4</strain>
    </source>
</reference>
<dbReference type="RefSeq" id="WP_190447258.1">
    <property type="nucleotide sequence ID" value="NZ_JAMPLM010000006.1"/>
</dbReference>
<comment type="caution">
    <text evidence="2">The sequence shown here is derived from an EMBL/GenBank/DDBJ whole genome shotgun (WGS) entry which is preliminary data.</text>
</comment>
<dbReference type="InterPro" id="IPR036366">
    <property type="entry name" value="PGBDSf"/>
</dbReference>
<name>A0ABV0KJX4_9CYAN</name>
<keyword evidence="3" id="KW-1185">Reference proteome</keyword>
<gene>
    <name evidence="2" type="ORF">NDI38_09150</name>
</gene>
<protein>
    <submittedName>
        <fullName evidence="2">Peptidoglycan-binding protein</fullName>
    </submittedName>
</protein>
<accession>A0ABV0KJX4</accession>
<evidence type="ECO:0000313" key="2">
    <source>
        <dbReference type="EMBL" id="MEP1058604.1"/>
    </source>
</evidence>